<feature type="compositionally biased region" description="Basic and acidic residues" evidence="10">
    <location>
        <begin position="282"/>
        <end position="294"/>
    </location>
</feature>
<dbReference type="SUPFAM" id="SSF75471">
    <property type="entry name" value="YhbY-like"/>
    <property type="match status" value="4"/>
</dbReference>
<keyword evidence="7" id="KW-0507">mRNA processing</keyword>
<keyword evidence="13" id="KW-1185">Reference proteome</keyword>
<feature type="compositionally biased region" description="Basic and acidic residues" evidence="10">
    <location>
        <begin position="1314"/>
        <end position="1326"/>
    </location>
</feature>
<dbReference type="GO" id="GO:0009507">
    <property type="term" value="C:chloroplast"/>
    <property type="evidence" value="ECO:0007669"/>
    <property type="project" value="UniProtKB-SubCell"/>
</dbReference>
<feature type="region of interest" description="Disordered" evidence="10">
    <location>
        <begin position="800"/>
        <end position="823"/>
    </location>
</feature>
<feature type="compositionally biased region" description="Polar residues" evidence="10">
    <location>
        <begin position="209"/>
        <end position="222"/>
    </location>
</feature>
<name>A0A1Y1HTJ2_KLENI</name>
<reference evidence="12 13" key="1">
    <citation type="journal article" date="2014" name="Nat. Commun.">
        <title>Klebsormidium flaccidum genome reveals primary factors for plant terrestrial adaptation.</title>
        <authorList>
            <person name="Hori K."/>
            <person name="Maruyama F."/>
            <person name="Fujisawa T."/>
            <person name="Togashi T."/>
            <person name="Yamamoto N."/>
            <person name="Seo M."/>
            <person name="Sato S."/>
            <person name="Yamada T."/>
            <person name="Mori H."/>
            <person name="Tajima N."/>
            <person name="Moriyama T."/>
            <person name="Ikeuchi M."/>
            <person name="Watanabe M."/>
            <person name="Wada H."/>
            <person name="Kobayashi K."/>
            <person name="Saito M."/>
            <person name="Masuda T."/>
            <person name="Sasaki-Sekimoto Y."/>
            <person name="Mashiguchi K."/>
            <person name="Awai K."/>
            <person name="Shimojima M."/>
            <person name="Masuda S."/>
            <person name="Iwai M."/>
            <person name="Nobusawa T."/>
            <person name="Narise T."/>
            <person name="Kondo S."/>
            <person name="Saito H."/>
            <person name="Sato R."/>
            <person name="Murakawa M."/>
            <person name="Ihara Y."/>
            <person name="Oshima-Yamada Y."/>
            <person name="Ohtaka K."/>
            <person name="Satoh M."/>
            <person name="Sonobe K."/>
            <person name="Ishii M."/>
            <person name="Ohtani R."/>
            <person name="Kanamori-Sato M."/>
            <person name="Honoki R."/>
            <person name="Miyazaki D."/>
            <person name="Mochizuki H."/>
            <person name="Umetsu J."/>
            <person name="Higashi K."/>
            <person name="Shibata D."/>
            <person name="Kamiya Y."/>
            <person name="Sato N."/>
            <person name="Nakamura Y."/>
            <person name="Tabata S."/>
            <person name="Ida S."/>
            <person name="Kurokawa K."/>
            <person name="Ohta H."/>
        </authorList>
    </citation>
    <scope>NUCLEOTIDE SEQUENCE [LARGE SCALE GENOMIC DNA]</scope>
    <source>
        <strain evidence="12 13">NIES-2285</strain>
    </source>
</reference>
<keyword evidence="9" id="KW-0175">Coiled coil</keyword>
<evidence type="ECO:0000313" key="12">
    <source>
        <dbReference type="EMBL" id="GAQ81940.1"/>
    </source>
</evidence>
<evidence type="ECO:0000256" key="10">
    <source>
        <dbReference type="SAM" id="MobiDB-lite"/>
    </source>
</evidence>
<protein>
    <submittedName>
        <fullName evidence="12">CRS1 / YhbY (CRM) domain-containing protein</fullName>
    </submittedName>
</protein>
<feature type="domain" description="CRM" evidence="11">
    <location>
        <begin position="608"/>
        <end position="704"/>
    </location>
</feature>
<dbReference type="Proteomes" id="UP000054558">
    <property type="component" value="Unassembled WGS sequence"/>
</dbReference>
<proteinExistence type="predicted"/>
<feature type="coiled-coil region" evidence="9">
    <location>
        <begin position="403"/>
        <end position="437"/>
    </location>
</feature>
<feature type="domain" description="CRM" evidence="11">
    <location>
        <begin position="424"/>
        <end position="521"/>
    </location>
</feature>
<evidence type="ECO:0000313" key="13">
    <source>
        <dbReference type="Proteomes" id="UP000054558"/>
    </source>
</evidence>
<feature type="domain" description="CRM" evidence="11">
    <location>
        <begin position="976"/>
        <end position="1072"/>
    </location>
</feature>
<feature type="region of interest" description="Disordered" evidence="10">
    <location>
        <begin position="1304"/>
        <end position="1414"/>
    </location>
</feature>
<keyword evidence="2" id="KW-0150">Chloroplast</keyword>
<evidence type="ECO:0000256" key="6">
    <source>
        <dbReference type="ARBA" id="ARBA00022946"/>
    </source>
</evidence>
<dbReference type="PANTHER" id="PTHR31846:SF7">
    <property type="entry name" value="CRS1 _ YHBY (CRM) DOMAIN-CONTAINING PROTEIN"/>
    <property type="match status" value="1"/>
</dbReference>
<gene>
    <name evidence="12" type="ORF">KFL_000950160</name>
</gene>
<evidence type="ECO:0000256" key="4">
    <source>
        <dbReference type="ARBA" id="ARBA00022737"/>
    </source>
</evidence>
<keyword evidence="6" id="KW-0809">Transit peptide</keyword>
<sequence>MFAADGSGGRYNAPGARSGSFAPDSRAQVERTSGWQANSGDDGVSDYVSDDDGGVQTRSFERGRPRVPKGGIPPGLPGGPPEEPGVPFRRTLLKKELFEKQGKQLAGNLGLDERDLYGWKANDLRNSDALDEGKRPEFRDFSQRDIFRDRIRTAPEPRPPPQNRFSSEDRPSKTGPKTPWVRNGVSSPPSERRFQSDSSPFDSRPGSPQFRNRVSAPPNSRQGGRGASGRMAPSDFQNQAVTPFQKPKPPGLDVGPTIDSIKPRFVPREDPPDTNHLGWKPENNRGYRPPRETRYNAAVESPPVYRPPQEPNFDRGEDLPQGGAPQQWLRRPPAPPVSRFRPVARDGEIQFEEEKGGKQRPSGLEQEDDGFWDEEHGGEEISFARAALSHDLEVEDLEEAQYRMQEEERAEKLRRRRAMYRAEMILEEAELKRLRRNAIRQRWFLKIGKTGVTNTVLDEIYKVWENLEVAKLKVREDALHGQMRALHNTLEEKTGGLVILRTGTLIHLYRGPDYKGPPPRSKINDITEAIGDQDLFGESDDLEEGDLMTQFEVEDGITSVAPILLRDHTEDVPQFARKVALMSGGEKGGVRKRLTEKPVRWLPPGQTAKLTNFEMMMLRRKGKRIKPAFVLGQQRRFDGLAAAIMEYWERNEIVKISCRAVINANLERTAKAIQDLIGGVLLVKEGGLISIYRGKDYLPLRIGEALRRYQQRMIAEKAAEREQESAALEISDGETVPMEAPSATWVAEAGVSEREFEEELAEDEKVAREELKVAGEVESLEVPGGSEGVASVLDAVESGSDAEKAEVSDGVRASVSGTSSEGVSPLLEKVLSAEEGLVSSSGRSESEAASGANETVKRLRALLDATSGESAADSATGESVDNEEENDADAVSDGTGADADAAKLISDAASSVLDAAIQDSDGAFLDSDATSADSDGVNKPAPKLVKDLVVLDDEVPQARIDQMLEAVAAYRRRDVETLTPEERAALRKKGLGERRFLQVGRRGVFSGTIQNIHLHWKRHELCKVKCTGIRPEIVPIVAEQLAVESGGVLVDYVGTTILLYRGKNYIAPETIVPVHMLNKQEALRRAKAEQRAQSLLDLEIQRQEELAKQRKRLEYSLKLEQAAEAPKKKKQEYPLAPGVREYVVIPEAVELNTTVEMELRKQGPLIPKEHNQPDLPAFWRAPDMSPLQKQKIARMSKQERTNAFLVGKRGITEGLGLTIRQHFYKHAFAKVSLKQRPNGITVKECMIELERLTGGVCVSKEPTRVIIYRGWEPGTDPPWIKKDPETGAVLLPRRPLIAQVLREAEEAEMDDQSEEKSDAENGEDWKTQGTNVYGERDDFTMGTDADWEGEEGPGGDDDFGGGFDEDEVPPVLGEEDDDESEGGRSGGADKGAALPPMLFVDTNGVAHSSLEPAP</sequence>
<dbReference type="PROSITE" id="PS51295">
    <property type="entry name" value="CRM"/>
    <property type="match status" value="4"/>
</dbReference>
<feature type="compositionally biased region" description="Pro residues" evidence="10">
    <location>
        <begin position="74"/>
        <end position="84"/>
    </location>
</feature>
<evidence type="ECO:0000256" key="1">
    <source>
        <dbReference type="ARBA" id="ARBA00004229"/>
    </source>
</evidence>
<dbReference type="OMA" id="HAYQEDE"/>
<organism evidence="12 13">
    <name type="scientific">Klebsormidium nitens</name>
    <name type="common">Green alga</name>
    <name type="synonym">Ulothrix nitens</name>
    <dbReference type="NCBI Taxonomy" id="105231"/>
    <lineage>
        <taxon>Eukaryota</taxon>
        <taxon>Viridiplantae</taxon>
        <taxon>Streptophyta</taxon>
        <taxon>Klebsormidiophyceae</taxon>
        <taxon>Klebsormidiales</taxon>
        <taxon>Klebsormidiaceae</taxon>
        <taxon>Klebsormidium</taxon>
    </lineage>
</organism>
<dbReference type="Gene3D" id="3.30.110.60">
    <property type="entry name" value="YhbY-like"/>
    <property type="match status" value="4"/>
</dbReference>
<evidence type="ECO:0000256" key="5">
    <source>
        <dbReference type="ARBA" id="ARBA00022884"/>
    </source>
</evidence>
<dbReference type="STRING" id="105231.A0A1Y1HTJ2"/>
<evidence type="ECO:0000259" key="11">
    <source>
        <dbReference type="PROSITE" id="PS51295"/>
    </source>
</evidence>
<accession>A0A1Y1HTJ2</accession>
<feature type="compositionally biased region" description="Basic and acidic residues" evidence="10">
    <location>
        <begin position="124"/>
        <end position="155"/>
    </location>
</feature>
<dbReference type="EMBL" id="DF237044">
    <property type="protein sequence ID" value="GAQ81940.1"/>
    <property type="molecule type" value="Genomic_DNA"/>
</dbReference>
<dbReference type="InterPro" id="IPR035920">
    <property type="entry name" value="YhbY-like_sf"/>
</dbReference>
<feature type="domain" description="CRM" evidence="11">
    <location>
        <begin position="1182"/>
        <end position="1280"/>
    </location>
</feature>
<comment type="subcellular location">
    <subcellularLocation>
        <location evidence="1">Plastid</location>
        <location evidence="1">Chloroplast</location>
    </subcellularLocation>
</comment>
<keyword evidence="7" id="KW-0508">mRNA splicing</keyword>
<evidence type="ECO:0000256" key="2">
    <source>
        <dbReference type="ARBA" id="ARBA00022528"/>
    </source>
</evidence>
<feature type="region of interest" description="Disordered" evidence="10">
    <location>
        <begin position="1"/>
        <end position="89"/>
    </location>
</feature>
<dbReference type="GO" id="GO:0000373">
    <property type="term" value="P:Group II intron splicing"/>
    <property type="evidence" value="ECO:0007669"/>
    <property type="project" value="UniProtKB-ARBA"/>
</dbReference>
<keyword evidence="5 8" id="KW-0694">RNA-binding</keyword>
<keyword evidence="4" id="KW-0677">Repeat</keyword>
<evidence type="ECO:0000256" key="8">
    <source>
        <dbReference type="PROSITE-ProRule" id="PRU00626"/>
    </source>
</evidence>
<dbReference type="InterPro" id="IPR001890">
    <property type="entry name" value="RNA-binding_CRM"/>
</dbReference>
<feature type="compositionally biased region" description="Acidic residues" evidence="10">
    <location>
        <begin position="880"/>
        <end position="890"/>
    </location>
</feature>
<feature type="compositionally biased region" description="Acidic residues" evidence="10">
    <location>
        <begin position="1345"/>
        <end position="1380"/>
    </location>
</feature>
<keyword evidence="3" id="KW-0934">Plastid</keyword>
<dbReference type="PANTHER" id="PTHR31846">
    <property type="entry name" value="CRS1 / YHBY (CRM) DOMAIN-CONTAINING PROTEIN"/>
    <property type="match status" value="1"/>
</dbReference>
<dbReference type="OrthoDB" id="551352at2759"/>
<dbReference type="GO" id="GO:0003729">
    <property type="term" value="F:mRNA binding"/>
    <property type="evidence" value="ECO:0007669"/>
    <property type="project" value="InterPro"/>
</dbReference>
<dbReference type="SMART" id="SM01103">
    <property type="entry name" value="CRS1_YhbY"/>
    <property type="match status" value="4"/>
</dbReference>
<feature type="region of interest" description="Disordered" evidence="10">
    <location>
        <begin position="865"/>
        <end position="895"/>
    </location>
</feature>
<dbReference type="InterPro" id="IPR045278">
    <property type="entry name" value="CRS1/CFM2/CFM3"/>
</dbReference>
<evidence type="ECO:0000256" key="9">
    <source>
        <dbReference type="SAM" id="Coils"/>
    </source>
</evidence>
<dbReference type="Pfam" id="PF01985">
    <property type="entry name" value="CRS1_YhbY"/>
    <property type="match status" value="4"/>
</dbReference>
<feature type="region of interest" description="Disordered" evidence="10">
    <location>
        <begin position="124"/>
        <end position="340"/>
    </location>
</feature>
<evidence type="ECO:0000256" key="3">
    <source>
        <dbReference type="ARBA" id="ARBA00022640"/>
    </source>
</evidence>
<evidence type="ECO:0000256" key="7">
    <source>
        <dbReference type="ARBA" id="ARBA00023187"/>
    </source>
</evidence>